<organism evidence="1 2">
    <name type="scientific">Thiohalobacter thiocyanaticus</name>
    <dbReference type="NCBI Taxonomy" id="585455"/>
    <lineage>
        <taxon>Bacteria</taxon>
        <taxon>Pseudomonadati</taxon>
        <taxon>Pseudomonadota</taxon>
        <taxon>Gammaproteobacteria</taxon>
        <taxon>Thiohalobacterales</taxon>
        <taxon>Thiohalobacteraceae</taxon>
        <taxon>Thiohalobacter</taxon>
    </lineage>
</organism>
<sequence>MNNKKQCVSVRFKPSDLERIERIARRLGARNSDVIRYAVKTALTRLMDLCDPRMGGQRLLPLLLGQYNELNRHFDLDADRLEGIINNEEIPEQNRVERTDIELLAMCALSPHYIQNRLQEITGQAIDADDAQRMLHQYLQEKYGQRQPDGDPSHSQSLQ</sequence>
<reference evidence="1 2" key="1">
    <citation type="journal article" date="2010" name="Int. J. Syst. Evol. Microbiol.">
        <title>Thiohalobacter thiocyanaticus gen. nov., sp. nov., a moderately halophilic, sulfur-oxidizing gammaproteobacterium from hypersaline lakes, that utilizes thiocyanate.</title>
        <authorList>
            <person name="Sorokin D.Y."/>
            <person name="Kovaleva O.L."/>
            <person name="Tourova T.P."/>
            <person name="Muyzer G."/>
        </authorList>
    </citation>
    <scope>NUCLEOTIDE SEQUENCE [LARGE SCALE GENOMIC DNA]</scope>
    <source>
        <strain evidence="1 2">Hrh1</strain>
    </source>
</reference>
<dbReference type="Proteomes" id="UP000287798">
    <property type="component" value="Unassembled WGS sequence"/>
</dbReference>
<dbReference type="OrthoDB" id="5569116at2"/>
<dbReference type="AlphaFoldDB" id="A0A426QLS6"/>
<dbReference type="RefSeq" id="WP_125182064.1">
    <property type="nucleotide sequence ID" value="NZ_QZMU01000001.1"/>
</dbReference>
<accession>A0A426QLS6</accession>
<comment type="caution">
    <text evidence="1">The sequence shown here is derived from an EMBL/GenBank/DDBJ whole genome shotgun (WGS) entry which is preliminary data.</text>
</comment>
<proteinExistence type="predicted"/>
<keyword evidence="2" id="KW-1185">Reference proteome</keyword>
<evidence type="ECO:0000313" key="2">
    <source>
        <dbReference type="Proteomes" id="UP000287798"/>
    </source>
</evidence>
<gene>
    <name evidence="1" type="ORF">D6C00_12840</name>
</gene>
<name>A0A426QLS6_9GAMM</name>
<dbReference type="EMBL" id="QZMU01000001">
    <property type="protein sequence ID" value="RRQ22724.1"/>
    <property type="molecule type" value="Genomic_DNA"/>
</dbReference>
<protein>
    <submittedName>
        <fullName evidence="1">Uncharacterized protein</fullName>
    </submittedName>
</protein>
<evidence type="ECO:0000313" key="1">
    <source>
        <dbReference type="EMBL" id="RRQ22724.1"/>
    </source>
</evidence>